<comment type="subcellular location">
    <subcellularLocation>
        <location evidence="1">Endoplasmic reticulum</location>
    </subcellularLocation>
</comment>
<comment type="function">
    <text evidence="8">Involved in the initiation of assembly of the COPII coat required for the formation of transport vesicles from the endoplasmic reticulum (ER) and the selection of cargo molecules. Also involved in autophagy.</text>
</comment>
<dbReference type="Gene3D" id="1.25.40.1030">
    <property type="match status" value="1"/>
</dbReference>
<feature type="compositionally biased region" description="Low complexity" evidence="11">
    <location>
        <begin position="808"/>
        <end position="823"/>
    </location>
</feature>
<keyword evidence="7" id="KW-0931">ER-Golgi transport</keyword>
<feature type="region of interest" description="Disordered" evidence="11">
    <location>
        <begin position="912"/>
        <end position="995"/>
    </location>
</feature>
<proteinExistence type="inferred from homology"/>
<evidence type="ECO:0000256" key="5">
    <source>
        <dbReference type="ARBA" id="ARBA00022448"/>
    </source>
</evidence>
<gene>
    <name evidence="13" type="ORF">M427DRAFT_138680</name>
</gene>
<accession>A0A139A3S7</accession>
<dbReference type="OrthoDB" id="8918678at2759"/>
<evidence type="ECO:0000256" key="2">
    <source>
        <dbReference type="ARBA" id="ARBA00005927"/>
    </source>
</evidence>
<dbReference type="PANTHER" id="PTHR13402">
    <property type="entry name" value="RGPR-RELATED"/>
    <property type="match status" value="1"/>
</dbReference>
<evidence type="ECO:0000256" key="4">
    <source>
        <dbReference type="ARBA" id="ARBA00021659"/>
    </source>
</evidence>
<feature type="region of interest" description="Disordered" evidence="11">
    <location>
        <begin position="733"/>
        <end position="899"/>
    </location>
</feature>
<comment type="similarity">
    <text evidence="2">Belongs to the SEC16 family.</text>
</comment>
<dbReference type="CDD" id="cd09233">
    <property type="entry name" value="ACE1-Sec16-like"/>
    <property type="match status" value="1"/>
</dbReference>
<feature type="compositionally biased region" description="Pro residues" evidence="11">
    <location>
        <begin position="381"/>
        <end position="390"/>
    </location>
</feature>
<dbReference type="GO" id="GO:0016192">
    <property type="term" value="P:vesicle-mediated transport"/>
    <property type="evidence" value="ECO:0007669"/>
    <property type="project" value="UniProtKB-KW"/>
</dbReference>
<keyword evidence="5" id="KW-0813">Transport</keyword>
<evidence type="ECO:0000256" key="7">
    <source>
        <dbReference type="ARBA" id="ARBA00022892"/>
    </source>
</evidence>
<evidence type="ECO:0000256" key="9">
    <source>
        <dbReference type="ARBA" id="ARBA00030650"/>
    </source>
</evidence>
<dbReference type="OMA" id="AHRYCEA"/>
<dbReference type="STRING" id="1344416.A0A139A3S7"/>
<dbReference type="GO" id="GO:0070973">
    <property type="term" value="P:protein localization to endoplasmic reticulum exit site"/>
    <property type="evidence" value="ECO:0007669"/>
    <property type="project" value="TreeGrafter"/>
</dbReference>
<evidence type="ECO:0000256" key="6">
    <source>
        <dbReference type="ARBA" id="ARBA00022824"/>
    </source>
</evidence>
<feature type="compositionally biased region" description="Polar residues" evidence="11">
    <location>
        <begin position="784"/>
        <end position="806"/>
    </location>
</feature>
<feature type="region of interest" description="Disordered" evidence="11">
    <location>
        <begin position="544"/>
        <end position="585"/>
    </location>
</feature>
<protein>
    <recommendedName>
        <fullName evidence="4">COPII coat assembly protein SEC16</fullName>
    </recommendedName>
    <alternativeName>
        <fullName evidence="3">COPII coat assembly protein sec16</fullName>
    </alternativeName>
    <alternativeName>
        <fullName evidence="9 10">protein transport protein SEC16</fullName>
    </alternativeName>
</protein>
<dbReference type="GO" id="GO:0007030">
    <property type="term" value="P:Golgi organization"/>
    <property type="evidence" value="ECO:0007669"/>
    <property type="project" value="TreeGrafter"/>
</dbReference>
<name>A0A139A3S7_GONPJ</name>
<dbReference type="PANTHER" id="PTHR13402:SF6">
    <property type="entry name" value="SECRETORY 16, ISOFORM I"/>
    <property type="match status" value="1"/>
</dbReference>
<evidence type="ECO:0000259" key="12">
    <source>
        <dbReference type="Pfam" id="PF12931"/>
    </source>
</evidence>
<dbReference type="AlphaFoldDB" id="A0A139A3S7"/>
<dbReference type="EMBL" id="KQ965810">
    <property type="protein sequence ID" value="KXS11023.1"/>
    <property type="molecule type" value="Genomic_DNA"/>
</dbReference>
<evidence type="ECO:0000256" key="3">
    <source>
        <dbReference type="ARBA" id="ARBA00020746"/>
    </source>
</evidence>
<evidence type="ECO:0000313" key="13">
    <source>
        <dbReference type="EMBL" id="KXS11023.1"/>
    </source>
</evidence>
<keyword evidence="14" id="KW-1185">Reference proteome</keyword>
<dbReference type="GO" id="GO:0070971">
    <property type="term" value="C:endoplasmic reticulum exit site"/>
    <property type="evidence" value="ECO:0007669"/>
    <property type="project" value="TreeGrafter"/>
</dbReference>
<feature type="compositionally biased region" description="Polar residues" evidence="11">
    <location>
        <begin position="1050"/>
        <end position="1059"/>
    </location>
</feature>
<feature type="compositionally biased region" description="Polar residues" evidence="11">
    <location>
        <begin position="877"/>
        <end position="888"/>
    </location>
</feature>
<feature type="compositionally biased region" description="Polar residues" evidence="11">
    <location>
        <begin position="706"/>
        <end position="721"/>
    </location>
</feature>
<feature type="compositionally biased region" description="Polar residues" evidence="11">
    <location>
        <begin position="1070"/>
        <end position="1101"/>
    </location>
</feature>
<reference evidence="13 14" key="1">
    <citation type="journal article" date="2015" name="Genome Biol. Evol.">
        <title>Phylogenomic analyses indicate that early fungi evolved digesting cell walls of algal ancestors of land plants.</title>
        <authorList>
            <person name="Chang Y."/>
            <person name="Wang S."/>
            <person name="Sekimoto S."/>
            <person name="Aerts A.L."/>
            <person name="Choi C."/>
            <person name="Clum A."/>
            <person name="LaButti K.M."/>
            <person name="Lindquist E.A."/>
            <person name="Yee Ngan C."/>
            <person name="Ohm R.A."/>
            <person name="Salamov A.A."/>
            <person name="Grigoriev I.V."/>
            <person name="Spatafora J.W."/>
            <person name="Berbee M.L."/>
        </authorList>
    </citation>
    <scope>NUCLEOTIDE SEQUENCE [LARGE SCALE GENOMIC DNA]</scope>
    <source>
        <strain evidence="13 14">JEL478</strain>
    </source>
</reference>
<keyword evidence="6" id="KW-0256">Endoplasmic reticulum</keyword>
<feature type="region of interest" description="Disordered" evidence="11">
    <location>
        <begin position="691"/>
        <end position="721"/>
    </location>
</feature>
<feature type="domain" description="Sec16 Sec23-binding" evidence="12">
    <location>
        <begin position="64"/>
        <end position="371"/>
    </location>
</feature>
<feature type="compositionally biased region" description="Polar residues" evidence="11">
    <location>
        <begin position="733"/>
        <end position="777"/>
    </location>
</feature>
<dbReference type="Pfam" id="PF12931">
    <property type="entry name" value="TPR_Sec16"/>
    <property type="match status" value="1"/>
</dbReference>
<evidence type="ECO:0000313" key="14">
    <source>
        <dbReference type="Proteomes" id="UP000070544"/>
    </source>
</evidence>
<evidence type="ECO:0000256" key="11">
    <source>
        <dbReference type="SAM" id="MobiDB-lite"/>
    </source>
</evidence>
<evidence type="ECO:0000256" key="10">
    <source>
        <dbReference type="ARBA" id="ARBA00030878"/>
    </source>
</evidence>
<organism evidence="13 14">
    <name type="scientific">Gonapodya prolifera (strain JEL478)</name>
    <name type="common">Monoblepharis prolifera</name>
    <dbReference type="NCBI Taxonomy" id="1344416"/>
    <lineage>
        <taxon>Eukaryota</taxon>
        <taxon>Fungi</taxon>
        <taxon>Fungi incertae sedis</taxon>
        <taxon>Chytridiomycota</taxon>
        <taxon>Chytridiomycota incertae sedis</taxon>
        <taxon>Monoblepharidomycetes</taxon>
        <taxon>Monoblepharidales</taxon>
        <taxon>Gonapodyaceae</taxon>
        <taxon>Gonapodya</taxon>
    </lineage>
</organism>
<evidence type="ECO:0000256" key="1">
    <source>
        <dbReference type="ARBA" id="ARBA00004240"/>
    </source>
</evidence>
<feature type="compositionally biased region" description="Polar residues" evidence="11">
    <location>
        <begin position="544"/>
        <end position="584"/>
    </location>
</feature>
<feature type="region of interest" description="Disordered" evidence="11">
    <location>
        <begin position="1029"/>
        <end position="1107"/>
    </location>
</feature>
<dbReference type="GO" id="GO:0012507">
    <property type="term" value="C:ER to Golgi transport vesicle membrane"/>
    <property type="evidence" value="ECO:0007669"/>
    <property type="project" value="TreeGrafter"/>
</dbReference>
<dbReference type="Proteomes" id="UP000070544">
    <property type="component" value="Unassembled WGS sequence"/>
</dbReference>
<dbReference type="InterPro" id="IPR024298">
    <property type="entry name" value="Sec16_Sec23-bd"/>
</dbReference>
<feature type="compositionally biased region" description="Gly residues" evidence="11">
    <location>
        <begin position="981"/>
        <end position="990"/>
    </location>
</feature>
<evidence type="ECO:0000256" key="8">
    <source>
        <dbReference type="ARBA" id="ARBA00024687"/>
    </source>
</evidence>
<feature type="region of interest" description="Disordered" evidence="11">
    <location>
        <begin position="375"/>
        <end position="410"/>
    </location>
</feature>
<feature type="compositionally biased region" description="Pro residues" evidence="11">
    <location>
        <begin position="929"/>
        <end position="948"/>
    </location>
</feature>
<sequence>MTANEEDMALLWKLIKMAVEQDGALLSSDPSARLSPEALTSVIDILTGPRLEVLNARGSLFDQVEASLLKGDRKHACELLRGAKQWAHAIILAGHSDPQTYREIVVTMAAEQFGPNGSNPGPMGAGLEVAGERPTLLALYRLMGGDGGNSVDGFLASPGDPNSAVPTAHVNQWRSIVALILANRTMGDSAALTGLGDQLRMFGRYFAAQICYLLSGTPWAFSGIDSPDNRVILVGTDHTDFCQKRFWESPNAVHLSEVLELASTLHNNAGIAVGSLPHLQAYKVAHAWSLADYGQLELSKQYCETIEEVIGAYSKGSPYFHNRLVEPLRNLHDRLSSTSTACGPETKEGSSWLSRLSKSDGWKSELNKFLNSAVGVEAPKSTPPSNPKPASPASKPDVEQSGFVESTEPVATDAAYNPFSVYGASYDPQQPQPAGANVIGSSYDPQQVPATGSVMYLGGPIVPTYDPQQQQPMLNAGYPGTAYSTPEYGSYAPQPIDYTVPTQPHYSDTATSNGQVATPSFGQYEGYSNTDAFTSAYTTVQEPSYPASSQYHQAPDTSGPTWQQSQLETSTFSDNVAPQSQTEFSDQRFGVSQVGGASSFQNGEAGVTNSYYNGFNGYDNATGGYQMPEYGQSYTNGGFVQDPTTTFADNGYQQPTNEVGKEGQVQNQFYNNESGGMNASYEAQPVASNAYPQHAAEQNDGAAATHTENTQSQSIGETSQSVYTSTYSGTEFGQFVNQQPTSGGTTQWQNSTPTESVATNSNYWPGDQSQAANQESSAYGEAESSPTSVSASNGPGAKRSSTTDTAVQRATSSTPTTPSTRRAQTMDDDDLGLGNSSRKKREEDAPASATSSGSDVQRDKDQDKTPPSAAKGWFSFSWLNRGTPSAKTSPAPIRADLGEENSFYYDKELKRWVNKKDPNSAKQSKSDIGPPPKTNLPSNPPSPAPSAPPSNAGSRPPTRSDEREPDVGAPPSGPPSAFGTPAGGRRGLAGGKRRAAAKYVDGLAGSISSMPSTSTPNFLPIPTANALVADSSGDPTSGVQPKIMRPQGNPRDSTASTFDWSYYDRPSGQPAPQGSGQSEAMGTGVTTEQTNAGGTTNTEQSVVPDAF</sequence>